<gene>
    <name evidence="2" type="ORF">EMPG_12337</name>
</gene>
<dbReference type="AlphaFoldDB" id="A0A0H1BNP8"/>
<evidence type="ECO:0000313" key="2">
    <source>
        <dbReference type="EMBL" id="KLJ12642.1"/>
    </source>
</evidence>
<evidence type="ECO:0000256" key="1">
    <source>
        <dbReference type="SAM" id="MobiDB-lite"/>
    </source>
</evidence>
<sequence>MINLENFTQHLETSDHSSDTAHKQNLQSTEEVIPVDQFAVIFQCALINVSEVNVKENSQHERVSKKKNTDEKDNINEKKNTDEKNDESSLSSVFQGID</sequence>
<organism evidence="2 3">
    <name type="scientific">Blastomyces silverae</name>
    <dbReference type="NCBI Taxonomy" id="2060906"/>
    <lineage>
        <taxon>Eukaryota</taxon>
        <taxon>Fungi</taxon>
        <taxon>Dikarya</taxon>
        <taxon>Ascomycota</taxon>
        <taxon>Pezizomycotina</taxon>
        <taxon>Eurotiomycetes</taxon>
        <taxon>Eurotiomycetidae</taxon>
        <taxon>Onygenales</taxon>
        <taxon>Ajellomycetaceae</taxon>
        <taxon>Blastomyces</taxon>
    </lineage>
</organism>
<comment type="caution">
    <text evidence="2">The sequence shown here is derived from an EMBL/GenBank/DDBJ whole genome shotgun (WGS) entry which is preliminary data.</text>
</comment>
<feature type="compositionally biased region" description="Polar residues" evidence="1">
    <location>
        <begin position="88"/>
        <end position="98"/>
    </location>
</feature>
<feature type="region of interest" description="Disordered" evidence="1">
    <location>
        <begin position="1"/>
        <end position="26"/>
    </location>
</feature>
<accession>A0A0H1BNP8</accession>
<proteinExistence type="predicted"/>
<reference evidence="3" key="1">
    <citation type="journal article" date="2015" name="PLoS Genet.">
        <title>The dynamic genome and transcriptome of the human fungal pathogen Blastomyces and close relative Emmonsia.</title>
        <authorList>
            <person name="Munoz J.F."/>
            <person name="Gauthier G.M."/>
            <person name="Desjardins C.A."/>
            <person name="Gallo J.E."/>
            <person name="Holder J."/>
            <person name="Sullivan T.D."/>
            <person name="Marty A.J."/>
            <person name="Carmen J.C."/>
            <person name="Chen Z."/>
            <person name="Ding L."/>
            <person name="Gujja S."/>
            <person name="Magrini V."/>
            <person name="Misas E."/>
            <person name="Mitreva M."/>
            <person name="Priest M."/>
            <person name="Saif S."/>
            <person name="Whiston E.A."/>
            <person name="Young S."/>
            <person name="Zeng Q."/>
            <person name="Goldman W.E."/>
            <person name="Mardis E.R."/>
            <person name="Taylor J.W."/>
            <person name="McEwen J.G."/>
            <person name="Clay O.K."/>
            <person name="Klein B.S."/>
            <person name="Cuomo C.A."/>
        </authorList>
    </citation>
    <scope>NUCLEOTIDE SEQUENCE [LARGE SCALE GENOMIC DNA]</scope>
    <source>
        <strain evidence="3">UAMH 139</strain>
    </source>
</reference>
<feature type="compositionally biased region" description="Basic and acidic residues" evidence="1">
    <location>
        <begin position="54"/>
        <end position="87"/>
    </location>
</feature>
<dbReference type="Proteomes" id="UP000053573">
    <property type="component" value="Unassembled WGS sequence"/>
</dbReference>
<feature type="compositionally biased region" description="Polar residues" evidence="1">
    <location>
        <begin position="1"/>
        <end position="11"/>
    </location>
</feature>
<protein>
    <submittedName>
        <fullName evidence="2">Uncharacterized protein</fullName>
    </submittedName>
</protein>
<name>A0A0H1BNP8_9EURO</name>
<feature type="compositionally biased region" description="Basic and acidic residues" evidence="1">
    <location>
        <begin position="12"/>
        <end position="22"/>
    </location>
</feature>
<keyword evidence="3" id="KW-1185">Reference proteome</keyword>
<evidence type="ECO:0000313" key="3">
    <source>
        <dbReference type="Proteomes" id="UP000053573"/>
    </source>
</evidence>
<dbReference type="EMBL" id="LDEV01000765">
    <property type="protein sequence ID" value="KLJ12642.1"/>
    <property type="molecule type" value="Genomic_DNA"/>
</dbReference>
<feature type="region of interest" description="Disordered" evidence="1">
    <location>
        <begin position="54"/>
        <end position="98"/>
    </location>
</feature>